<dbReference type="Pfam" id="PF07727">
    <property type="entry name" value="RVT_2"/>
    <property type="match status" value="1"/>
</dbReference>
<dbReference type="Proteomes" id="UP000585474">
    <property type="component" value="Unassembled WGS sequence"/>
</dbReference>
<proteinExistence type="predicted"/>
<dbReference type="PANTHER" id="PTHR11439:SF461">
    <property type="entry name" value="OS10G0432200 PROTEIN"/>
    <property type="match status" value="1"/>
</dbReference>
<name>A0A7J0HEH5_9ERIC</name>
<reference evidence="3 4" key="1">
    <citation type="submission" date="2019-07" db="EMBL/GenBank/DDBJ databases">
        <title>De Novo Assembly of kiwifruit Actinidia rufa.</title>
        <authorList>
            <person name="Sugita-Konishi S."/>
            <person name="Sato K."/>
            <person name="Mori E."/>
            <person name="Abe Y."/>
            <person name="Kisaki G."/>
            <person name="Hamano K."/>
            <person name="Suezawa K."/>
            <person name="Otani M."/>
            <person name="Fukuda T."/>
            <person name="Manabe T."/>
            <person name="Gomi K."/>
            <person name="Tabuchi M."/>
            <person name="Akimitsu K."/>
            <person name="Kataoka I."/>
        </authorList>
    </citation>
    <scope>NUCLEOTIDE SEQUENCE [LARGE SCALE GENOMIC DNA]</scope>
    <source>
        <strain evidence="4">cv. Fuchu</strain>
    </source>
</reference>
<dbReference type="OrthoDB" id="413361at2759"/>
<dbReference type="EMBL" id="BJWL01000029">
    <property type="protein sequence ID" value="GFZ21517.1"/>
    <property type="molecule type" value="Genomic_DNA"/>
</dbReference>
<evidence type="ECO:0000313" key="3">
    <source>
        <dbReference type="EMBL" id="GFZ21517.1"/>
    </source>
</evidence>
<dbReference type="PANTHER" id="PTHR11439">
    <property type="entry name" value="GAG-POL-RELATED RETROTRANSPOSON"/>
    <property type="match status" value="1"/>
</dbReference>
<dbReference type="SUPFAM" id="SSF56672">
    <property type="entry name" value="DNA/RNA polymerases"/>
    <property type="match status" value="1"/>
</dbReference>
<dbReference type="InterPro" id="IPR043502">
    <property type="entry name" value="DNA/RNA_pol_sf"/>
</dbReference>
<feature type="domain" description="Reverse transcriptase Ty1/copia-type" evidence="2">
    <location>
        <begin position="259"/>
        <end position="348"/>
    </location>
</feature>
<dbReference type="InterPro" id="IPR013103">
    <property type="entry name" value="RVT_2"/>
</dbReference>
<evidence type="ECO:0000313" key="4">
    <source>
        <dbReference type="Proteomes" id="UP000585474"/>
    </source>
</evidence>
<evidence type="ECO:0000256" key="1">
    <source>
        <dbReference type="SAM" id="MobiDB-lite"/>
    </source>
</evidence>
<feature type="region of interest" description="Disordered" evidence="1">
    <location>
        <begin position="145"/>
        <end position="185"/>
    </location>
</feature>
<sequence>MLRHSSAKNKPADHHISTLCNPQPSATHHKFKSTNCQASVPSKIYSDLPMNISWILSFITFVLIRFEPTWTCPTDDDAFPAYRDRSRLRHFLMALPPNYEHIRVSLLHRHPFPTVGQALAELRSEETRKKTMVYQHSQPVLATPVWAPLPPPSQSVRSKRKGYHNRQTAAVTDSSRPSLDSSSSTLTAANVETIVTQVLSRTNIHSSALSTTSGSANGEIIGIGRKVGRLFELESLHTPHRSIAAIAMKDKLHALDKTHTWDMVDLPSEKSTVECKWVYKIKTQADDTVDRYKARLVTRGFTEEYEIDYEEIFAPVAHLTSVRTLIAVAAARGWGLFQMDMKNAFLKENNVRLNTSDDEPLSDSTLYRQLVGSLIYLTVTRPDISHVVHIVSQFMSAPRSTYYAASLRILRYVKATPLIVVPLLDATSELLWLRWLIQYLGIDSPSVDLHCDNHSAIQIAHNDVFHERTKHIEIDCHFIRHHLQQGVLHLVPVCSIDQPADLFTKTHPTSRFRDLLSKLKPCLRRRACVVLQLLYVAVRPCALCLSLAATSTRVYHDYDHHRRSPESEKGNEIMTHASLRDHHALSATTSSERPKKRTVKIEVIDPAVEALLLEHVAARYRAHLVALHHPEQAHHAFQTGRRTALEPIGENLVQAPKESKTETLPPSSMVNNGGINELRHELILSALRPIIDMVVREDREGSGQCSVKKFYKEYREAVRARLRD</sequence>
<keyword evidence="4" id="KW-1185">Reference proteome</keyword>
<evidence type="ECO:0000259" key="2">
    <source>
        <dbReference type="Pfam" id="PF07727"/>
    </source>
</evidence>
<dbReference type="AlphaFoldDB" id="A0A7J0HEH5"/>
<organism evidence="3 4">
    <name type="scientific">Actinidia rufa</name>
    <dbReference type="NCBI Taxonomy" id="165716"/>
    <lineage>
        <taxon>Eukaryota</taxon>
        <taxon>Viridiplantae</taxon>
        <taxon>Streptophyta</taxon>
        <taxon>Embryophyta</taxon>
        <taxon>Tracheophyta</taxon>
        <taxon>Spermatophyta</taxon>
        <taxon>Magnoliopsida</taxon>
        <taxon>eudicotyledons</taxon>
        <taxon>Gunneridae</taxon>
        <taxon>Pentapetalae</taxon>
        <taxon>asterids</taxon>
        <taxon>Ericales</taxon>
        <taxon>Actinidiaceae</taxon>
        <taxon>Actinidia</taxon>
    </lineage>
</organism>
<dbReference type="CDD" id="cd09272">
    <property type="entry name" value="RNase_HI_RT_Ty1"/>
    <property type="match status" value="1"/>
</dbReference>
<accession>A0A7J0HEH5</accession>
<gene>
    <name evidence="3" type="ORF">Acr_29g0006790</name>
</gene>
<protein>
    <recommendedName>
        <fullName evidence="2">Reverse transcriptase Ty1/copia-type domain-containing protein</fullName>
    </recommendedName>
</protein>
<feature type="compositionally biased region" description="Low complexity" evidence="1">
    <location>
        <begin position="172"/>
        <end position="185"/>
    </location>
</feature>
<comment type="caution">
    <text evidence="3">The sequence shown here is derived from an EMBL/GenBank/DDBJ whole genome shotgun (WGS) entry which is preliminary data.</text>
</comment>